<feature type="region of interest" description="Disordered" evidence="1">
    <location>
        <begin position="1"/>
        <end position="140"/>
    </location>
</feature>
<evidence type="ECO:0000256" key="1">
    <source>
        <dbReference type="SAM" id="MobiDB-lite"/>
    </source>
</evidence>
<name>A0A0G2EYP2_PHACM</name>
<sequence>MATTATPSTPLEESNANRRKSGRQIRKPQIFAEEDHFGSVVTNGSAKRKRASRVSENDDDVDEDLSETSEEEDEDQDEPDEEELRAQRRAAKAKKAPTKKPASKKAKVANGTGTSLAIRTTNSAAQKGTKLQKARARPSQMHEEGLYAEIFGRDQTGEDAAAQWLAQYEKHNIHAMTDMVNMLLKCTGCNLKVDTHDIEDVDNVPTKLGDLQDEYQAANITDYPLISKAKQYAAFRTVLVDFFSALIKTMHATSVLHEDHALFENIQLWVDTMSSAGIRPFRHTATVISLTISSALCEVARDLSTHSARSRSQLEAEKKKKSVNKGRVATMKETIEKTESRLEFVGSLLKDEFDLVFVHRYRDVDPKIRVECVSALGNWIMTYRKMFLEGTYLRYFGWLLSDTVSQTRQEVVSQLRKMFKDPQKISSLRAFAERFRGRLVEMATRDAEPGVRASTIELLELLRVAELLEPDDIDSIGQLIYDSEPRVRKAVAKFFVANINDLFQAQIDEVGDELVGEQLPDSTDDFQKPTQSWIKFKCLAQTLKSYAGDDSDDAGDEKNHNILLGTSLDSRYVLATQAIFQHMPELSEWENLAGYILYDHSQIEDDDQVAMLYKLDEGEETVLLEILDNAVKLHLLQLTEAQPEKKGRKRQADKNELLEKQEKTAHDLTQIIPQLLSKYGAVPEAASAILRLEHLLNMDLLSDLQQSTTTYTALLDDINKQFMSHSDKSVLAEASIALLNAKKYEQSKEATENKVQEMWDDTVERLQKLLQKQNVEARGTLPIKVLHELSNTVSRLASLAAVSNCIDVLETKPTARKQKGASGQSPLQLLLALSKRGTADDDTTEDFAQAEDDLTSSVLRTILFYFMWKVQSLKSAIQSGDISTITSNFFDSLISYRNDFIGNLFSVVSSRPPTDPTRLLAISTTLDLFTLISTLRNIAPPNSSQSPGAVITSARSLVIEVPPQLQPLIAKSHDALEKHFAKLSRRTLESASTTVAPTAPAPEEEDLNAPPIDPDEPPASDPDSDSDLDEPSQNFSSKEARIQASLFAEKSLCDLTGKIVLAFLARVLDSSPQSPLKGNYRQRLLRNRTKLGQNYKEVLAYLEDPKEKVGKVSGLGGKRTNGVNNTAGTEPAVTAGADAVPGNLGATQKGNVPQQQQKKKSHKSEALIVEDDDIEDDEEEEQIEEDGEEDLRRRGLLNNEDEDEVENEGANEIENQSANEDEDEDDVMGD</sequence>
<protein>
    <submittedName>
        <fullName evidence="3">Putative nuclear cohesin complex subunit</fullName>
    </submittedName>
</protein>
<dbReference type="InterPro" id="IPR020839">
    <property type="entry name" value="SCD"/>
</dbReference>
<dbReference type="OrthoDB" id="498590at2759"/>
<feature type="compositionally biased region" description="Acidic residues" evidence="1">
    <location>
        <begin position="1002"/>
        <end position="1030"/>
    </location>
</feature>
<dbReference type="AlphaFoldDB" id="A0A0G2EYP2"/>
<feature type="compositionally biased region" description="Acidic residues" evidence="1">
    <location>
        <begin position="1219"/>
        <end position="1230"/>
    </location>
</feature>
<organism evidence="3 4">
    <name type="scientific">Phaeomoniella chlamydospora</name>
    <name type="common">Phaeoacremonium chlamydosporum</name>
    <dbReference type="NCBI Taxonomy" id="158046"/>
    <lineage>
        <taxon>Eukaryota</taxon>
        <taxon>Fungi</taxon>
        <taxon>Dikarya</taxon>
        <taxon>Ascomycota</taxon>
        <taxon>Pezizomycotina</taxon>
        <taxon>Eurotiomycetes</taxon>
        <taxon>Chaetothyriomycetidae</taxon>
        <taxon>Phaeomoniellales</taxon>
        <taxon>Phaeomoniellaceae</taxon>
        <taxon>Phaeomoniella</taxon>
    </lineage>
</organism>
<dbReference type="InterPro" id="IPR056396">
    <property type="entry name" value="HEAT_SCC3-SA"/>
</dbReference>
<dbReference type="Gene3D" id="1.25.10.10">
    <property type="entry name" value="Leucine-rich Repeat Variant"/>
    <property type="match status" value="1"/>
</dbReference>
<dbReference type="Pfam" id="PF24571">
    <property type="entry name" value="HEAT_SCC3-SA"/>
    <property type="match status" value="1"/>
</dbReference>
<comment type="caution">
    <text evidence="3">The sequence shown here is derived from an EMBL/GenBank/DDBJ whole genome shotgun (WGS) entry which is preliminary data.</text>
</comment>
<dbReference type="InterPro" id="IPR011989">
    <property type="entry name" value="ARM-like"/>
</dbReference>
<dbReference type="PANTHER" id="PTHR11199">
    <property type="entry name" value="STROMAL ANTIGEN"/>
    <property type="match status" value="1"/>
</dbReference>
<dbReference type="InterPro" id="IPR016024">
    <property type="entry name" value="ARM-type_fold"/>
</dbReference>
<keyword evidence="4" id="KW-1185">Reference proteome</keyword>
<dbReference type="EMBL" id="LCWF01000022">
    <property type="protein sequence ID" value="KKY27717.1"/>
    <property type="molecule type" value="Genomic_DNA"/>
</dbReference>
<dbReference type="InterPro" id="IPR039662">
    <property type="entry name" value="Cohesin_Scc3/SA"/>
</dbReference>
<evidence type="ECO:0000259" key="2">
    <source>
        <dbReference type="PROSITE" id="PS51425"/>
    </source>
</evidence>
<reference evidence="3 4" key="2">
    <citation type="submission" date="2015-05" db="EMBL/GenBank/DDBJ databases">
        <authorList>
            <person name="Morales-Cruz A."/>
            <person name="Amrine K.C."/>
            <person name="Cantu D."/>
        </authorList>
    </citation>
    <scope>NUCLEOTIDE SEQUENCE [LARGE SCALE GENOMIC DNA]</scope>
    <source>
        <strain evidence="3">UCRPC4</strain>
    </source>
</reference>
<dbReference type="Pfam" id="PF08514">
    <property type="entry name" value="STAG"/>
    <property type="match status" value="1"/>
</dbReference>
<dbReference type="GO" id="GO:0003682">
    <property type="term" value="F:chromatin binding"/>
    <property type="evidence" value="ECO:0007669"/>
    <property type="project" value="TreeGrafter"/>
</dbReference>
<feature type="compositionally biased region" description="Basic residues" evidence="1">
    <location>
        <begin position="87"/>
        <end position="107"/>
    </location>
</feature>
<evidence type="ECO:0000313" key="3">
    <source>
        <dbReference type="EMBL" id="KKY27717.1"/>
    </source>
</evidence>
<accession>A0A0G2EYP2</accession>
<feature type="compositionally biased region" description="Acidic residues" evidence="1">
    <location>
        <begin position="1168"/>
        <end position="1189"/>
    </location>
</feature>
<dbReference type="GO" id="GO:0000785">
    <property type="term" value="C:chromatin"/>
    <property type="evidence" value="ECO:0007669"/>
    <property type="project" value="TreeGrafter"/>
</dbReference>
<feature type="domain" description="SCD" evidence="2">
    <location>
        <begin position="357"/>
        <end position="442"/>
    </location>
</feature>
<gene>
    <name evidence="3" type="ORF">UCRPC4_g00951</name>
</gene>
<feature type="compositionally biased region" description="Polar residues" evidence="1">
    <location>
        <begin position="1"/>
        <end position="14"/>
    </location>
</feature>
<feature type="region of interest" description="Disordered" evidence="1">
    <location>
        <begin position="987"/>
        <end position="1036"/>
    </location>
</feature>
<feature type="region of interest" description="Disordered" evidence="1">
    <location>
        <begin position="1109"/>
        <end position="1230"/>
    </location>
</feature>
<dbReference type="GO" id="GO:0005634">
    <property type="term" value="C:nucleus"/>
    <property type="evidence" value="ECO:0007669"/>
    <property type="project" value="TreeGrafter"/>
</dbReference>
<dbReference type="Proteomes" id="UP000053317">
    <property type="component" value="Unassembled WGS sequence"/>
</dbReference>
<dbReference type="GO" id="GO:0007062">
    <property type="term" value="P:sister chromatid cohesion"/>
    <property type="evidence" value="ECO:0007669"/>
    <property type="project" value="UniProtKB-ARBA"/>
</dbReference>
<feature type="compositionally biased region" description="Acidic residues" evidence="1">
    <location>
        <begin position="1199"/>
        <end position="1211"/>
    </location>
</feature>
<dbReference type="GO" id="GO:0008278">
    <property type="term" value="C:cohesin complex"/>
    <property type="evidence" value="ECO:0007669"/>
    <property type="project" value="TreeGrafter"/>
</dbReference>
<dbReference type="Pfam" id="PF21581">
    <property type="entry name" value="SCD"/>
    <property type="match status" value="1"/>
</dbReference>
<feature type="compositionally biased region" description="Polar residues" evidence="1">
    <location>
        <begin position="111"/>
        <end position="126"/>
    </location>
</feature>
<feature type="compositionally biased region" description="Basic residues" evidence="1">
    <location>
        <begin position="17"/>
        <end position="26"/>
    </location>
</feature>
<dbReference type="SUPFAM" id="SSF48371">
    <property type="entry name" value="ARM repeat"/>
    <property type="match status" value="2"/>
</dbReference>
<proteinExistence type="predicted"/>
<reference evidence="3 4" key="1">
    <citation type="submission" date="2015-05" db="EMBL/GenBank/DDBJ databases">
        <title>Distinctive expansion of gene families associated with plant cell wall degradation and secondary metabolism in the genomes of grapevine trunk pathogens.</title>
        <authorList>
            <person name="Lawrence D.P."/>
            <person name="Travadon R."/>
            <person name="Rolshausen P.E."/>
            <person name="Baumgartner K."/>
        </authorList>
    </citation>
    <scope>NUCLEOTIDE SEQUENCE [LARGE SCALE GENOMIC DNA]</scope>
    <source>
        <strain evidence="3">UCRPC4</strain>
    </source>
</reference>
<dbReference type="PANTHER" id="PTHR11199:SF0">
    <property type="entry name" value="LD34181P-RELATED"/>
    <property type="match status" value="1"/>
</dbReference>
<feature type="compositionally biased region" description="Acidic residues" evidence="1">
    <location>
        <begin position="57"/>
        <end position="83"/>
    </location>
</feature>
<evidence type="ECO:0000313" key="4">
    <source>
        <dbReference type="Proteomes" id="UP000053317"/>
    </source>
</evidence>
<dbReference type="PROSITE" id="PS51425">
    <property type="entry name" value="SCD"/>
    <property type="match status" value="1"/>
</dbReference>
<dbReference type="InterPro" id="IPR013721">
    <property type="entry name" value="STAG"/>
</dbReference>